<dbReference type="EMBL" id="BDSP01000133">
    <property type="protein sequence ID" value="GAX19019.1"/>
    <property type="molecule type" value="Genomic_DNA"/>
</dbReference>
<dbReference type="OrthoDB" id="433738at2759"/>
<comment type="caution">
    <text evidence="4">The sequence shown here is derived from an EMBL/GenBank/DDBJ whole genome shotgun (WGS) entry which is preliminary data.</text>
</comment>
<accession>A0A1Z5JYN6</accession>
<name>A0A1Z5JYN6_FISSO</name>
<dbReference type="Gene3D" id="3.10.50.40">
    <property type="match status" value="1"/>
</dbReference>
<gene>
    <name evidence="4" type="ORF">FisN_8Hu240</name>
</gene>
<evidence type="ECO:0000256" key="1">
    <source>
        <dbReference type="PROSITE-ProRule" id="PRU00277"/>
    </source>
</evidence>
<feature type="domain" description="PPIase FKBP-type" evidence="3">
    <location>
        <begin position="159"/>
        <end position="236"/>
    </location>
</feature>
<evidence type="ECO:0000259" key="3">
    <source>
        <dbReference type="PROSITE" id="PS50059"/>
    </source>
</evidence>
<dbReference type="InterPro" id="IPR013761">
    <property type="entry name" value="SAM/pointed_sf"/>
</dbReference>
<dbReference type="Proteomes" id="UP000198406">
    <property type="component" value="Unassembled WGS sequence"/>
</dbReference>
<keyword evidence="1" id="KW-0697">Rotamase</keyword>
<sequence>MHRTRHLIPLALYVSYGCAFQFTQVDRRWHVWERRATSDWIDITEDGGVLLKEKSHLADASLFRDEDEFLSLQYTGTIAPSTWTVDETIHCWLNEQQGLSDLADAFREHQIDEEKLLSENVFNEAFVTNELGVSAKIKAKKLVMAAKRLSTVRQEFAPGLEFDSKHSFEVPIRGAKLIQGMTRGLTYMVQAKVAHAEILCRSDYAYGAEGYRKASGDVLVPPFASLCFDVKIVSSH</sequence>
<dbReference type="AlphaFoldDB" id="A0A1Z5JYN6"/>
<feature type="chain" id="PRO_5013300872" description="peptidylprolyl isomerase" evidence="2">
    <location>
        <begin position="20"/>
        <end position="236"/>
    </location>
</feature>
<dbReference type="PROSITE" id="PS50059">
    <property type="entry name" value="FKBP_PPIASE"/>
    <property type="match status" value="1"/>
</dbReference>
<dbReference type="InterPro" id="IPR001179">
    <property type="entry name" value="PPIase_FKBP_dom"/>
</dbReference>
<organism evidence="4 5">
    <name type="scientific">Fistulifera solaris</name>
    <name type="common">Oleaginous diatom</name>
    <dbReference type="NCBI Taxonomy" id="1519565"/>
    <lineage>
        <taxon>Eukaryota</taxon>
        <taxon>Sar</taxon>
        <taxon>Stramenopiles</taxon>
        <taxon>Ochrophyta</taxon>
        <taxon>Bacillariophyta</taxon>
        <taxon>Bacillariophyceae</taxon>
        <taxon>Bacillariophycidae</taxon>
        <taxon>Naviculales</taxon>
        <taxon>Naviculaceae</taxon>
        <taxon>Fistulifera</taxon>
    </lineage>
</organism>
<keyword evidence="1" id="KW-0413">Isomerase</keyword>
<dbReference type="SUPFAM" id="SSF54534">
    <property type="entry name" value="FKBP-like"/>
    <property type="match status" value="1"/>
</dbReference>
<dbReference type="InterPro" id="IPR046357">
    <property type="entry name" value="PPIase_dom_sf"/>
</dbReference>
<dbReference type="Pfam" id="PF07647">
    <property type="entry name" value="SAM_2"/>
    <property type="match status" value="1"/>
</dbReference>
<evidence type="ECO:0000313" key="5">
    <source>
        <dbReference type="Proteomes" id="UP000198406"/>
    </source>
</evidence>
<keyword evidence="2" id="KW-0732">Signal</keyword>
<evidence type="ECO:0000256" key="2">
    <source>
        <dbReference type="SAM" id="SignalP"/>
    </source>
</evidence>
<evidence type="ECO:0000313" key="4">
    <source>
        <dbReference type="EMBL" id="GAX19019.1"/>
    </source>
</evidence>
<dbReference type="Gene3D" id="1.10.150.50">
    <property type="entry name" value="Transcription Factor, Ets-1"/>
    <property type="match status" value="1"/>
</dbReference>
<dbReference type="GO" id="GO:0003755">
    <property type="term" value="F:peptidyl-prolyl cis-trans isomerase activity"/>
    <property type="evidence" value="ECO:0007669"/>
    <property type="project" value="UniProtKB-KW"/>
</dbReference>
<dbReference type="EC" id="5.2.1.8" evidence="1"/>
<dbReference type="InParanoid" id="A0A1Z5JYN6"/>
<dbReference type="InterPro" id="IPR001660">
    <property type="entry name" value="SAM"/>
</dbReference>
<dbReference type="Pfam" id="PF00254">
    <property type="entry name" value="FKBP_C"/>
    <property type="match status" value="1"/>
</dbReference>
<comment type="catalytic activity">
    <reaction evidence="1">
        <text>[protein]-peptidylproline (omega=180) = [protein]-peptidylproline (omega=0)</text>
        <dbReference type="Rhea" id="RHEA:16237"/>
        <dbReference type="Rhea" id="RHEA-COMP:10747"/>
        <dbReference type="Rhea" id="RHEA-COMP:10748"/>
        <dbReference type="ChEBI" id="CHEBI:83833"/>
        <dbReference type="ChEBI" id="CHEBI:83834"/>
        <dbReference type="EC" id="5.2.1.8"/>
    </reaction>
</comment>
<reference evidence="4 5" key="1">
    <citation type="journal article" date="2015" name="Plant Cell">
        <title>Oil accumulation by the oleaginous diatom Fistulifera solaris as revealed by the genome and transcriptome.</title>
        <authorList>
            <person name="Tanaka T."/>
            <person name="Maeda Y."/>
            <person name="Veluchamy A."/>
            <person name="Tanaka M."/>
            <person name="Abida H."/>
            <person name="Marechal E."/>
            <person name="Bowler C."/>
            <person name="Muto M."/>
            <person name="Sunaga Y."/>
            <person name="Tanaka M."/>
            <person name="Yoshino T."/>
            <person name="Taniguchi T."/>
            <person name="Fukuda Y."/>
            <person name="Nemoto M."/>
            <person name="Matsumoto M."/>
            <person name="Wong P.S."/>
            <person name="Aburatani S."/>
            <person name="Fujibuchi W."/>
        </authorList>
    </citation>
    <scope>NUCLEOTIDE SEQUENCE [LARGE SCALE GENOMIC DNA]</scope>
    <source>
        <strain evidence="4 5">JPCC DA0580</strain>
    </source>
</reference>
<keyword evidence="5" id="KW-1185">Reference proteome</keyword>
<proteinExistence type="predicted"/>
<dbReference type="PROSITE" id="PS51257">
    <property type="entry name" value="PROKAR_LIPOPROTEIN"/>
    <property type="match status" value="1"/>
</dbReference>
<protein>
    <recommendedName>
        <fullName evidence="1">peptidylprolyl isomerase</fullName>
        <ecNumber evidence="1">5.2.1.8</ecNumber>
    </recommendedName>
</protein>
<feature type="signal peptide" evidence="2">
    <location>
        <begin position="1"/>
        <end position="19"/>
    </location>
</feature>